<dbReference type="Gene3D" id="3.30.1490.70">
    <property type="match status" value="1"/>
</dbReference>
<evidence type="ECO:0000259" key="23">
    <source>
        <dbReference type="PROSITE" id="PS50160"/>
    </source>
</evidence>
<protein>
    <recommendedName>
        <fullName evidence="2">DNA ligase (ATP)</fullName>
        <ecNumber evidence="2">6.5.1.1</ecNumber>
    </recommendedName>
    <alternativeName>
        <fullName evidence="19">NHEJ DNA polymerase</fullName>
    </alternativeName>
</protein>
<dbReference type="EC" id="6.5.1.1" evidence="2"/>
<dbReference type="NCBIfam" id="TIGR02778">
    <property type="entry name" value="ligD_pol"/>
    <property type="match status" value="1"/>
</dbReference>
<dbReference type="Gene3D" id="2.40.50.140">
    <property type="entry name" value="Nucleic acid-binding proteins"/>
    <property type="match status" value="1"/>
</dbReference>
<accession>A0ABP7AJ75</accession>
<comment type="cofactor">
    <cofactor evidence="1">
        <name>Mn(2+)</name>
        <dbReference type="ChEBI" id="CHEBI:29035"/>
    </cofactor>
</comment>
<dbReference type="Pfam" id="PF21686">
    <property type="entry name" value="LigD_Prim-Pol"/>
    <property type="match status" value="1"/>
</dbReference>
<dbReference type="NCBIfam" id="TIGR02777">
    <property type="entry name" value="LigD_PE_dom"/>
    <property type="match status" value="1"/>
</dbReference>
<dbReference type="EMBL" id="BAABAB010000033">
    <property type="protein sequence ID" value="GAA3633838.1"/>
    <property type="molecule type" value="Genomic_DNA"/>
</dbReference>
<comment type="catalytic activity">
    <reaction evidence="20">
        <text>ATP + (deoxyribonucleotide)n-3'-hydroxyl + 5'-phospho-(deoxyribonucleotide)m = (deoxyribonucleotide)n+m + AMP + diphosphate.</text>
        <dbReference type="EC" id="6.5.1.1"/>
    </reaction>
</comment>
<evidence type="ECO:0000256" key="18">
    <source>
        <dbReference type="ARBA" id="ARBA00023268"/>
    </source>
</evidence>
<keyword evidence="25" id="KW-1185">Reference proteome</keyword>
<keyword evidence="3 24" id="KW-0436">Ligase</keyword>
<dbReference type="PROSITE" id="PS00697">
    <property type="entry name" value="DNA_LIGASE_A1"/>
    <property type="match status" value="1"/>
</dbReference>
<dbReference type="PANTHER" id="PTHR42705">
    <property type="entry name" value="BIFUNCTIONAL NON-HOMOLOGOUS END JOINING PROTEIN LIGD"/>
    <property type="match status" value="1"/>
</dbReference>
<evidence type="ECO:0000256" key="6">
    <source>
        <dbReference type="ARBA" id="ARBA00022722"/>
    </source>
</evidence>
<evidence type="ECO:0000256" key="12">
    <source>
        <dbReference type="ARBA" id="ARBA00022840"/>
    </source>
</evidence>
<keyword evidence="10" id="KW-0378">Hydrolase</keyword>
<evidence type="ECO:0000313" key="24">
    <source>
        <dbReference type="EMBL" id="GAA3633838.1"/>
    </source>
</evidence>
<comment type="similarity">
    <text evidence="21">In the C-terminal section; belongs to the ATP-dependent DNA ligase family.</text>
</comment>
<proteinExistence type="inferred from homology"/>
<dbReference type="CDD" id="cd07906">
    <property type="entry name" value="Adenylation_DNA_ligase_LigD_LigC"/>
    <property type="match status" value="1"/>
</dbReference>
<evidence type="ECO:0000256" key="11">
    <source>
        <dbReference type="ARBA" id="ARBA00022839"/>
    </source>
</evidence>
<dbReference type="PANTHER" id="PTHR42705:SF2">
    <property type="entry name" value="BIFUNCTIONAL NON-HOMOLOGOUS END JOINING PROTEIN LIGD"/>
    <property type="match status" value="1"/>
</dbReference>
<keyword evidence="11" id="KW-0269">Exonuclease</keyword>
<dbReference type="CDD" id="cd04863">
    <property type="entry name" value="MtLigD_Pol_like"/>
    <property type="match status" value="1"/>
</dbReference>
<keyword evidence="9" id="KW-0227">DNA damage</keyword>
<evidence type="ECO:0000256" key="2">
    <source>
        <dbReference type="ARBA" id="ARBA00012727"/>
    </source>
</evidence>
<keyword evidence="17" id="KW-0464">Manganese</keyword>
<keyword evidence="5" id="KW-0548">Nucleotidyltransferase</keyword>
<dbReference type="PROSITE" id="PS00333">
    <property type="entry name" value="DNA_LIGASE_A2"/>
    <property type="match status" value="1"/>
</dbReference>
<reference evidence="25" key="1">
    <citation type="journal article" date="2019" name="Int. J. Syst. Evol. Microbiol.">
        <title>The Global Catalogue of Microorganisms (GCM) 10K type strain sequencing project: providing services to taxonomists for standard genome sequencing and annotation.</title>
        <authorList>
            <consortium name="The Broad Institute Genomics Platform"/>
            <consortium name="The Broad Institute Genome Sequencing Center for Infectious Disease"/>
            <person name="Wu L."/>
            <person name="Ma J."/>
        </authorList>
    </citation>
    <scope>NUCLEOTIDE SEQUENCE [LARGE SCALE GENOMIC DNA]</scope>
    <source>
        <strain evidence="25">JCM 16929</strain>
    </source>
</reference>
<dbReference type="InterPro" id="IPR014146">
    <property type="entry name" value="LigD_ligase_dom"/>
</dbReference>
<dbReference type="Gene3D" id="3.90.920.10">
    <property type="entry name" value="DNA primase, PRIM domain"/>
    <property type="match status" value="1"/>
</dbReference>
<evidence type="ECO:0000256" key="4">
    <source>
        <dbReference type="ARBA" id="ARBA00022679"/>
    </source>
</evidence>
<keyword evidence="6" id="KW-0540">Nuclease</keyword>
<evidence type="ECO:0000256" key="20">
    <source>
        <dbReference type="ARBA" id="ARBA00034003"/>
    </source>
</evidence>
<keyword evidence="12" id="KW-0067">ATP-binding</keyword>
<keyword evidence="13" id="KW-0239">DNA-directed DNA polymerase</keyword>
<dbReference type="InterPro" id="IPR012309">
    <property type="entry name" value="DNA_ligase_ATP-dep_C"/>
</dbReference>
<evidence type="ECO:0000256" key="10">
    <source>
        <dbReference type="ARBA" id="ARBA00022801"/>
    </source>
</evidence>
<sequence>MAADADNQAVVVDGHTIKLTNLSKVLYPGSSTGSGGTTKADVISYYASVAAVMLPHLWQRPATRKRWPDGVGTPDHQGPVFFNKDLATGTPDWVSRYVIEHRDHDNAYPVVNDLATLTWLAQLAALELHVPQWRFDNDGTPQRPDRLVLDLDPGEGVSLAECAEVAGWVREILADIGHDPVPVTSGSKGIHLYAPLDGSQTSEEATELARQLALALEADHGDRVTAVMKRSGRDGKVFIDWSQNNGAKTTVSPYSLRGRSRPTVAAPRTWAELADPDLAQLEYDQVLSRVADGIDPFAPLAPVGSGGSRSGPDRLATYRSMRDAGKTPEPVPAEGESIAVRGPDDAPTFVIQEHHARALHWDFRLERDGVLVSWAVPKSPPTDPKVNHLAVQTEDHPLEYGSFEGSIPRGEYGGGQVSIWDAGTYTTQKWRDGKEVIVTLFGRPDGGLGGPAKFALIHTGKGGGRAERNWLMHRMALDPAGEQGQGRSAFPEPISPMLATPGTTSDVGDEDDWAFEMKWDGVRVVVYLAGGEVRLQSRKGRDETATYPDLIDDLAAIGCDSAILDGEIVVLDGQGAPSFGLLQPRINLTRPGDITAAARKYPARLMLFDLVALDGTSWARRPYLARRDALGALVPDRPGSRVVVPPIFEGDLTAAMETSRALHLEGVVAKRRDSIYQTGRRGHTWLKIKHRQTQEVVVGGWRPGQGRRDGGVGSLLVGVPSPEGLRYVGRVGSGFSDHGLAEIDTLVARLARKTSPMIDVPAQDARDAHWITPSQVGEVEYVELTSAGKLRHPVWKGWRPDKSPDEVVWETP</sequence>
<evidence type="ECO:0000256" key="7">
    <source>
        <dbReference type="ARBA" id="ARBA00022723"/>
    </source>
</evidence>
<feature type="domain" description="ATP-dependent DNA ligase family profile" evidence="23">
    <location>
        <begin position="596"/>
        <end position="721"/>
    </location>
</feature>
<evidence type="ECO:0000256" key="21">
    <source>
        <dbReference type="ARBA" id="ARBA00049981"/>
    </source>
</evidence>
<dbReference type="InterPro" id="IPR033649">
    <property type="entry name" value="MtLigD_Pol-like"/>
</dbReference>
<dbReference type="Gene3D" id="3.30.470.30">
    <property type="entry name" value="DNA ligase/mRNA capping enzyme"/>
    <property type="match status" value="1"/>
</dbReference>
<dbReference type="SUPFAM" id="SSF50249">
    <property type="entry name" value="Nucleic acid-binding proteins"/>
    <property type="match status" value="1"/>
</dbReference>
<dbReference type="InterPro" id="IPR052171">
    <property type="entry name" value="NHEJ_LigD"/>
</dbReference>
<dbReference type="InterPro" id="IPR012340">
    <property type="entry name" value="NA-bd_OB-fold"/>
</dbReference>
<evidence type="ECO:0000256" key="19">
    <source>
        <dbReference type="ARBA" id="ARBA00029943"/>
    </source>
</evidence>
<dbReference type="PROSITE" id="PS50160">
    <property type="entry name" value="DNA_LIGASE_A3"/>
    <property type="match status" value="1"/>
</dbReference>
<evidence type="ECO:0000256" key="5">
    <source>
        <dbReference type="ARBA" id="ARBA00022695"/>
    </source>
</evidence>
<keyword evidence="16" id="KW-0234">DNA repair</keyword>
<evidence type="ECO:0000256" key="14">
    <source>
        <dbReference type="ARBA" id="ARBA00023125"/>
    </source>
</evidence>
<gene>
    <name evidence="24" type="ORF">GCM10022236_40580</name>
</gene>
<organism evidence="24 25">
    <name type="scientific">Microlunatus ginsengisoli</name>
    <dbReference type="NCBI Taxonomy" id="363863"/>
    <lineage>
        <taxon>Bacteria</taxon>
        <taxon>Bacillati</taxon>
        <taxon>Actinomycetota</taxon>
        <taxon>Actinomycetes</taxon>
        <taxon>Propionibacteriales</taxon>
        <taxon>Propionibacteriaceae</taxon>
        <taxon>Microlunatus</taxon>
    </lineage>
</organism>
<evidence type="ECO:0000256" key="16">
    <source>
        <dbReference type="ARBA" id="ARBA00023204"/>
    </source>
</evidence>
<keyword evidence="4" id="KW-0808">Transferase</keyword>
<evidence type="ECO:0000256" key="3">
    <source>
        <dbReference type="ARBA" id="ARBA00022598"/>
    </source>
</evidence>
<comment type="similarity">
    <text evidence="22">In the N-terminal section; belongs to the LigD polymerase family.</text>
</comment>
<dbReference type="Proteomes" id="UP001501490">
    <property type="component" value="Unassembled WGS sequence"/>
</dbReference>
<dbReference type="Pfam" id="PF13298">
    <property type="entry name" value="LigD_N"/>
    <property type="match status" value="1"/>
</dbReference>
<dbReference type="NCBIfam" id="NF007210">
    <property type="entry name" value="PRK09632.1"/>
    <property type="match status" value="1"/>
</dbReference>
<keyword evidence="14" id="KW-0238">DNA-binding</keyword>
<dbReference type="InterPro" id="IPR014144">
    <property type="entry name" value="LigD_PE_domain"/>
</dbReference>
<evidence type="ECO:0000313" key="25">
    <source>
        <dbReference type="Proteomes" id="UP001501490"/>
    </source>
</evidence>
<dbReference type="CDD" id="cd07971">
    <property type="entry name" value="OBF_DNA_ligase_LigD"/>
    <property type="match status" value="1"/>
</dbReference>
<evidence type="ECO:0000256" key="22">
    <source>
        <dbReference type="ARBA" id="ARBA00049990"/>
    </source>
</evidence>
<evidence type="ECO:0000256" key="9">
    <source>
        <dbReference type="ARBA" id="ARBA00022763"/>
    </source>
</evidence>
<keyword evidence="7" id="KW-0479">Metal-binding</keyword>
<dbReference type="Pfam" id="PF01068">
    <property type="entry name" value="DNA_ligase_A_M"/>
    <property type="match status" value="1"/>
</dbReference>
<evidence type="ECO:0000256" key="13">
    <source>
        <dbReference type="ARBA" id="ARBA00022932"/>
    </source>
</evidence>
<evidence type="ECO:0000256" key="8">
    <source>
        <dbReference type="ARBA" id="ARBA00022741"/>
    </source>
</evidence>
<dbReference type="NCBIfam" id="TIGR02779">
    <property type="entry name" value="NHEJ_ligase_lig"/>
    <property type="match status" value="1"/>
</dbReference>
<dbReference type="SUPFAM" id="SSF56091">
    <property type="entry name" value="DNA ligase/mRNA capping enzyme, catalytic domain"/>
    <property type="match status" value="1"/>
</dbReference>
<comment type="caution">
    <text evidence="24">The sequence shown here is derived from an EMBL/GenBank/DDBJ whole genome shotgun (WGS) entry which is preliminary data.</text>
</comment>
<dbReference type="RefSeq" id="WP_344808010.1">
    <property type="nucleotide sequence ID" value="NZ_BAABAB010000033.1"/>
</dbReference>
<dbReference type="InterPro" id="IPR016059">
    <property type="entry name" value="DNA_ligase_ATP-dep_CS"/>
</dbReference>
<evidence type="ECO:0000256" key="1">
    <source>
        <dbReference type="ARBA" id="ARBA00001936"/>
    </source>
</evidence>
<dbReference type="InterPro" id="IPR012310">
    <property type="entry name" value="DNA_ligase_ATP-dep_cent"/>
</dbReference>
<dbReference type="GO" id="GO:0016874">
    <property type="term" value="F:ligase activity"/>
    <property type="evidence" value="ECO:0007669"/>
    <property type="project" value="UniProtKB-KW"/>
</dbReference>
<keyword evidence="8" id="KW-0547">Nucleotide-binding</keyword>
<evidence type="ECO:0000256" key="15">
    <source>
        <dbReference type="ARBA" id="ARBA00023172"/>
    </source>
</evidence>
<keyword evidence="18" id="KW-0511">Multifunctional enzyme</keyword>
<dbReference type="InterPro" id="IPR014145">
    <property type="entry name" value="LigD_pol_dom"/>
</dbReference>
<dbReference type="Pfam" id="PF04679">
    <property type="entry name" value="DNA_ligase_A_C"/>
    <property type="match status" value="1"/>
</dbReference>
<evidence type="ECO:0000256" key="17">
    <source>
        <dbReference type="ARBA" id="ARBA00023211"/>
    </source>
</evidence>
<name>A0ABP7AJ75_9ACTN</name>
<keyword evidence="15" id="KW-0233">DNA recombination</keyword>